<reference evidence="3" key="3">
    <citation type="submission" date="2025-04" db="UniProtKB">
        <authorList>
            <consortium name="RefSeq"/>
        </authorList>
    </citation>
    <scope>IDENTIFICATION</scope>
    <source>
        <strain evidence="3">CBS 781.70</strain>
    </source>
</reference>
<dbReference type="EMBL" id="ML975186">
    <property type="protein sequence ID" value="KAF1808317.1"/>
    <property type="molecule type" value="Genomic_DNA"/>
</dbReference>
<name>A0A6G1FRB2_9PEZI</name>
<reference evidence="1 3" key="1">
    <citation type="submission" date="2020-01" db="EMBL/GenBank/DDBJ databases">
        <authorList>
            <consortium name="DOE Joint Genome Institute"/>
            <person name="Haridas S."/>
            <person name="Albert R."/>
            <person name="Binder M."/>
            <person name="Bloem J."/>
            <person name="Labutti K."/>
            <person name="Salamov A."/>
            <person name="Andreopoulos B."/>
            <person name="Baker S.E."/>
            <person name="Barry K."/>
            <person name="Bills G."/>
            <person name="Bluhm B.H."/>
            <person name="Cannon C."/>
            <person name="Castanera R."/>
            <person name="Culley D.E."/>
            <person name="Daum C."/>
            <person name="Ezra D."/>
            <person name="Gonzalez J.B."/>
            <person name="Henrissat B."/>
            <person name="Kuo A."/>
            <person name="Liang C."/>
            <person name="Lipzen A."/>
            <person name="Lutzoni F."/>
            <person name="Magnuson J."/>
            <person name="Mondo S."/>
            <person name="Nolan M."/>
            <person name="Ohm R."/>
            <person name="Pangilinan J."/>
            <person name="Park H.-J."/>
            <person name="Ramirez L."/>
            <person name="Alfaro M."/>
            <person name="Sun H."/>
            <person name="Tritt A."/>
            <person name="Yoshinaga Y."/>
            <person name="Zwiers L.-H."/>
            <person name="Turgeon B.G."/>
            <person name="Goodwin S.B."/>
            <person name="Spatafora J.W."/>
            <person name="Crous P.W."/>
            <person name="Grigoriev I.V."/>
        </authorList>
    </citation>
    <scope>NUCLEOTIDE SEQUENCE</scope>
    <source>
        <strain evidence="1 3">CBS 781.70</strain>
    </source>
</reference>
<dbReference type="RefSeq" id="XP_033529948.1">
    <property type="nucleotide sequence ID" value="XM_033674528.1"/>
</dbReference>
<dbReference type="AlphaFoldDB" id="A0A6G1FRB2"/>
<keyword evidence="2" id="KW-1185">Reference proteome</keyword>
<reference evidence="3" key="2">
    <citation type="submission" date="2020-04" db="EMBL/GenBank/DDBJ databases">
        <authorList>
            <consortium name="NCBI Genome Project"/>
        </authorList>
    </citation>
    <scope>NUCLEOTIDE SEQUENCE</scope>
    <source>
        <strain evidence="3">CBS 781.70</strain>
    </source>
</reference>
<evidence type="ECO:0000313" key="2">
    <source>
        <dbReference type="Proteomes" id="UP000504638"/>
    </source>
</evidence>
<evidence type="ECO:0000313" key="1">
    <source>
        <dbReference type="EMBL" id="KAF1808317.1"/>
    </source>
</evidence>
<proteinExistence type="predicted"/>
<dbReference type="Proteomes" id="UP000504638">
    <property type="component" value="Unplaced"/>
</dbReference>
<protein>
    <submittedName>
        <fullName evidence="1 3">Uncharacterized protein</fullName>
    </submittedName>
</protein>
<dbReference type="GeneID" id="54415098"/>
<accession>A0A6G1FRB2</accession>
<sequence>MMPCSVFERQSQGDTRVRTRMRAYPCQRSIYIPLPTTLSDHPTFARVRYARHLQHLGLSATPALRHAYPTPSLNSPVFRRLPARRLTWQFKETTRIYDLFDSGPLCAKSHNIQDYSRNPWLTCRIHVSPTAVPQSTADEYEASVIHVHNTRLCRLPLSGCRASYECLPTFKAETI</sequence>
<organism evidence="1">
    <name type="scientific">Eremomyces bilateralis CBS 781.70</name>
    <dbReference type="NCBI Taxonomy" id="1392243"/>
    <lineage>
        <taxon>Eukaryota</taxon>
        <taxon>Fungi</taxon>
        <taxon>Dikarya</taxon>
        <taxon>Ascomycota</taxon>
        <taxon>Pezizomycotina</taxon>
        <taxon>Dothideomycetes</taxon>
        <taxon>Dothideomycetes incertae sedis</taxon>
        <taxon>Eremomycetales</taxon>
        <taxon>Eremomycetaceae</taxon>
        <taxon>Eremomyces</taxon>
    </lineage>
</organism>
<evidence type="ECO:0000313" key="3">
    <source>
        <dbReference type="RefSeq" id="XP_033529948.1"/>
    </source>
</evidence>
<gene>
    <name evidence="1 3" type="ORF">P152DRAFT_226999</name>
</gene>